<protein>
    <recommendedName>
        <fullName evidence="1">Tachylectin 2 domain-containing protein</fullName>
    </recommendedName>
</protein>
<keyword evidence="3" id="KW-1185">Reference proteome</keyword>
<feature type="domain" description="Tachylectin 2" evidence="1">
    <location>
        <begin position="617"/>
        <end position="792"/>
    </location>
</feature>
<name>A0A2S6NHF2_9HYPH</name>
<dbReference type="Gene3D" id="3.90.70.10">
    <property type="entry name" value="Cysteine proteinases"/>
    <property type="match status" value="1"/>
</dbReference>
<dbReference type="Pfam" id="PF14517">
    <property type="entry name" value="Tachylectin"/>
    <property type="match status" value="1"/>
</dbReference>
<dbReference type="AlphaFoldDB" id="A0A2S6NHF2"/>
<dbReference type="InterPro" id="IPR036813">
    <property type="entry name" value="Tachylectin2_sf"/>
</dbReference>
<accession>A0A2S6NHF2</accession>
<sequence>MTNPASAHAVPPSGETELPAELRNDPQRAAIPVAAGLIHDNVLLPDVAPPSAHFGPAPAAPVGPAIQVDALEFARRASALTPASPERPLVEPMAAPPPQPEAQPLRVVPLDFAPPTSVSHRNSQTDFTVSQGARGTCWAFAGCAALEAAYARKNIHVKLSEHYLFHISKAHENHVAGPGIHSLVGFQGSSDIVHHLKYWRVPIQGYAPYIDQPALQALADSIPGTGGALKNAGAGTREQDDWFEYDLRSIPLNALWFAQYGVADFGTLNSTVNDIKTTLAAGYDVVVDVFDKINNGGHVLLIFGYDDGAQEFQIKNSQSLPGFGTMKYVNDGQFQLQGGSAYFIKSVADVQTQWAAMWVGRWETDHDGWRGKLVIRRFLDIRANTGVPPTNAPISLGSWYGEDGRVLPVDGGFVDGGRGLHCTIGGQPFQFYLHSSDPYRAAGRVLWNNTWFGVVMSRGTAVGAGSNFDRTETIGLWDTVHDGWRGQARIGVDPSYTQAADGAVKRAWIDPGNIVQQVDYHVDFGGSNRDQHFQLLHHTHEDGLMGGVTQWGGRDWPVEARMSPNLYSIADDGKLRWYHHTGRYRRVFEWDDSKEVGTGWNAFKSVFGGRDGVIYAIQPDGRLMWYYHDGRNQGTFQWQGPSQVGTGWQNFRRVFAGDGGVIYAVEESGALHWYRHQGRRDGSFRWQDPAIVGSGWNSFVALAAGPDGVIYGTLPDGRMMWYRHYGYDQGYPIWVGAIQVGSGWQDVDRIWIAGNGFVYGRKLNGELWCWRHHGYLNGTGDWTPGARVGTGWTVGFKEVFLT</sequence>
<dbReference type="SUPFAM" id="SSF54001">
    <property type="entry name" value="Cysteine proteinases"/>
    <property type="match status" value="1"/>
</dbReference>
<dbReference type="SUPFAM" id="SSF50934">
    <property type="entry name" value="Tachylectin-2"/>
    <property type="match status" value="1"/>
</dbReference>
<organism evidence="2 3">
    <name type="scientific">Rhodoblastus sphagnicola</name>
    <dbReference type="NCBI Taxonomy" id="333368"/>
    <lineage>
        <taxon>Bacteria</taxon>
        <taxon>Pseudomonadati</taxon>
        <taxon>Pseudomonadota</taxon>
        <taxon>Alphaproteobacteria</taxon>
        <taxon>Hyphomicrobiales</taxon>
        <taxon>Rhodoblastaceae</taxon>
        <taxon>Rhodoblastus</taxon>
    </lineage>
</organism>
<evidence type="ECO:0000259" key="1">
    <source>
        <dbReference type="Pfam" id="PF14517"/>
    </source>
</evidence>
<dbReference type="RefSeq" id="WP_104505903.1">
    <property type="nucleotide sequence ID" value="NZ_JACIGC010000041.1"/>
</dbReference>
<dbReference type="InterPro" id="IPR038765">
    <property type="entry name" value="Papain-like_cys_pep_sf"/>
</dbReference>
<gene>
    <name evidence="2" type="ORF">CCR94_00275</name>
</gene>
<evidence type="ECO:0000313" key="2">
    <source>
        <dbReference type="EMBL" id="PPQ33979.1"/>
    </source>
</evidence>
<dbReference type="Gene3D" id="2.115.10.10">
    <property type="entry name" value="Tachylectin 2"/>
    <property type="match status" value="2"/>
</dbReference>
<dbReference type="InterPro" id="IPR000169">
    <property type="entry name" value="Pept_cys_AS"/>
</dbReference>
<reference evidence="2 3" key="1">
    <citation type="journal article" date="2018" name="Arch. Microbiol.">
        <title>New insights into the metabolic potential of the phototrophic purple bacterium Rhodopila globiformis DSM 161(T) from its draft genome sequence and evidence for a vanadium-dependent nitrogenase.</title>
        <authorList>
            <person name="Imhoff J.F."/>
            <person name="Rahn T."/>
            <person name="Kunzel S."/>
            <person name="Neulinger S.C."/>
        </authorList>
    </citation>
    <scope>NUCLEOTIDE SEQUENCE [LARGE SCALE GENOMIC DNA]</scope>
    <source>
        <strain evidence="2 3">DSM 16996</strain>
    </source>
</reference>
<dbReference type="InterPro" id="IPR023294">
    <property type="entry name" value="Tachylectin2"/>
</dbReference>
<evidence type="ECO:0000313" key="3">
    <source>
        <dbReference type="Proteomes" id="UP000239089"/>
    </source>
</evidence>
<comment type="caution">
    <text evidence="2">The sequence shown here is derived from an EMBL/GenBank/DDBJ whole genome shotgun (WGS) entry which is preliminary data.</text>
</comment>
<dbReference type="PROSITE" id="PS00139">
    <property type="entry name" value="THIOL_PROTEASE_CYS"/>
    <property type="match status" value="1"/>
</dbReference>
<dbReference type="OrthoDB" id="6445402at2"/>
<proteinExistence type="predicted"/>
<dbReference type="EMBL" id="NHSJ01000008">
    <property type="protein sequence ID" value="PPQ33979.1"/>
    <property type="molecule type" value="Genomic_DNA"/>
</dbReference>
<dbReference type="Proteomes" id="UP000239089">
    <property type="component" value="Unassembled WGS sequence"/>
</dbReference>